<organism evidence="2 3">
    <name type="scientific">Dorcoceras hygrometricum</name>
    <dbReference type="NCBI Taxonomy" id="472368"/>
    <lineage>
        <taxon>Eukaryota</taxon>
        <taxon>Viridiplantae</taxon>
        <taxon>Streptophyta</taxon>
        <taxon>Embryophyta</taxon>
        <taxon>Tracheophyta</taxon>
        <taxon>Spermatophyta</taxon>
        <taxon>Magnoliopsida</taxon>
        <taxon>eudicotyledons</taxon>
        <taxon>Gunneridae</taxon>
        <taxon>Pentapetalae</taxon>
        <taxon>asterids</taxon>
        <taxon>lamiids</taxon>
        <taxon>Lamiales</taxon>
        <taxon>Gesneriaceae</taxon>
        <taxon>Didymocarpoideae</taxon>
        <taxon>Trichosporeae</taxon>
        <taxon>Loxocarpinae</taxon>
        <taxon>Dorcoceras</taxon>
    </lineage>
</organism>
<dbReference type="Proteomes" id="UP000250235">
    <property type="component" value="Unassembled WGS sequence"/>
</dbReference>
<proteinExistence type="predicted"/>
<feature type="region of interest" description="Disordered" evidence="1">
    <location>
        <begin position="34"/>
        <end position="62"/>
    </location>
</feature>
<keyword evidence="3" id="KW-1185">Reference proteome</keyword>
<name>A0A2Z7C3G6_9LAMI</name>
<dbReference type="AlphaFoldDB" id="A0A2Z7C3G6"/>
<protein>
    <submittedName>
        <fullName evidence="2">Male gametophyte defective 2 isoform 1</fullName>
    </submittedName>
</protein>
<dbReference type="EMBL" id="KV001336">
    <property type="protein sequence ID" value="KZV39067.1"/>
    <property type="molecule type" value="Genomic_DNA"/>
</dbReference>
<feature type="compositionally biased region" description="Basic and acidic residues" evidence="1">
    <location>
        <begin position="41"/>
        <end position="58"/>
    </location>
</feature>
<evidence type="ECO:0000313" key="3">
    <source>
        <dbReference type="Proteomes" id="UP000250235"/>
    </source>
</evidence>
<accession>A0A2Z7C3G6</accession>
<sequence length="131" mass="14325">MPSSEIVGTPLAPRAARAIARVQNHVRRAVRVRGPKMHARQKGEDGDTMRDRRSRGWRDVAATESGERAAAVAIHVRGVHDGCATYIATSSQLRPVRSGGVPSTVERLKEHLIRSTIGISIPSWVFALENQ</sequence>
<evidence type="ECO:0000256" key="1">
    <source>
        <dbReference type="SAM" id="MobiDB-lite"/>
    </source>
</evidence>
<reference evidence="2 3" key="1">
    <citation type="journal article" date="2015" name="Proc. Natl. Acad. Sci. U.S.A.">
        <title>The resurrection genome of Boea hygrometrica: A blueprint for survival of dehydration.</title>
        <authorList>
            <person name="Xiao L."/>
            <person name="Yang G."/>
            <person name="Zhang L."/>
            <person name="Yang X."/>
            <person name="Zhao S."/>
            <person name="Ji Z."/>
            <person name="Zhou Q."/>
            <person name="Hu M."/>
            <person name="Wang Y."/>
            <person name="Chen M."/>
            <person name="Xu Y."/>
            <person name="Jin H."/>
            <person name="Xiao X."/>
            <person name="Hu G."/>
            <person name="Bao F."/>
            <person name="Hu Y."/>
            <person name="Wan P."/>
            <person name="Li L."/>
            <person name="Deng X."/>
            <person name="Kuang T."/>
            <person name="Xiang C."/>
            <person name="Zhu J.K."/>
            <person name="Oliver M.J."/>
            <person name="He Y."/>
        </authorList>
    </citation>
    <scope>NUCLEOTIDE SEQUENCE [LARGE SCALE GENOMIC DNA]</scope>
    <source>
        <strain evidence="3">cv. XS01</strain>
    </source>
</reference>
<gene>
    <name evidence="2" type="ORF">F511_34194</name>
</gene>
<evidence type="ECO:0000313" key="2">
    <source>
        <dbReference type="EMBL" id="KZV39067.1"/>
    </source>
</evidence>